<sequence>MGKGQSKSSDLKGDVKFMENYVKGAEEICNRWHKKYGFSGNLIITEILKLHGDLKLEIMHSKDSRDNKKTLPDYNFKGDLSVPECTQLINRLKQKDELKKQQEQPLTDIAIILRP</sequence>
<gene>
    <name evidence="1" type="ORF">AMECASPLE_039682</name>
</gene>
<organism evidence="1 2">
    <name type="scientific">Ameca splendens</name>
    <dbReference type="NCBI Taxonomy" id="208324"/>
    <lineage>
        <taxon>Eukaryota</taxon>
        <taxon>Metazoa</taxon>
        <taxon>Chordata</taxon>
        <taxon>Craniata</taxon>
        <taxon>Vertebrata</taxon>
        <taxon>Euteleostomi</taxon>
        <taxon>Actinopterygii</taxon>
        <taxon>Neopterygii</taxon>
        <taxon>Teleostei</taxon>
        <taxon>Neoteleostei</taxon>
        <taxon>Acanthomorphata</taxon>
        <taxon>Ovalentaria</taxon>
        <taxon>Atherinomorphae</taxon>
        <taxon>Cyprinodontiformes</taxon>
        <taxon>Goodeidae</taxon>
        <taxon>Ameca</taxon>
    </lineage>
</organism>
<evidence type="ECO:0000313" key="2">
    <source>
        <dbReference type="Proteomes" id="UP001469553"/>
    </source>
</evidence>
<accession>A0ABV0XXI5</accession>
<protein>
    <submittedName>
        <fullName evidence="1">Uncharacterized protein</fullName>
    </submittedName>
</protein>
<proteinExistence type="predicted"/>
<dbReference type="Proteomes" id="UP001469553">
    <property type="component" value="Unassembled WGS sequence"/>
</dbReference>
<keyword evidence="2" id="KW-1185">Reference proteome</keyword>
<dbReference type="EMBL" id="JAHRIP010018209">
    <property type="protein sequence ID" value="MEQ2286185.1"/>
    <property type="molecule type" value="Genomic_DNA"/>
</dbReference>
<name>A0ABV0XXI5_9TELE</name>
<reference evidence="1 2" key="1">
    <citation type="submission" date="2021-06" db="EMBL/GenBank/DDBJ databases">
        <authorList>
            <person name="Palmer J.M."/>
        </authorList>
    </citation>
    <scope>NUCLEOTIDE SEQUENCE [LARGE SCALE GENOMIC DNA]</scope>
    <source>
        <strain evidence="1 2">AS_MEX2019</strain>
        <tissue evidence="1">Muscle</tissue>
    </source>
</reference>
<comment type="caution">
    <text evidence="1">The sequence shown here is derived from an EMBL/GenBank/DDBJ whole genome shotgun (WGS) entry which is preliminary data.</text>
</comment>
<evidence type="ECO:0000313" key="1">
    <source>
        <dbReference type="EMBL" id="MEQ2286185.1"/>
    </source>
</evidence>